<dbReference type="AlphaFoldDB" id="A0A6G3WU30"/>
<gene>
    <name evidence="1" type="ORF">G3M58_21410</name>
</gene>
<dbReference type="SUPFAM" id="SSF140453">
    <property type="entry name" value="EsxAB dimer-like"/>
    <property type="match status" value="1"/>
</dbReference>
<dbReference type="EMBL" id="JAAGMN010002175">
    <property type="protein sequence ID" value="NEE09001.1"/>
    <property type="molecule type" value="Genomic_DNA"/>
</dbReference>
<protein>
    <submittedName>
        <fullName evidence="1">Uncharacterized protein</fullName>
    </submittedName>
</protein>
<organism evidence="1">
    <name type="scientific">Streptomyces sp. SID7499</name>
    <dbReference type="NCBI Taxonomy" id="2706086"/>
    <lineage>
        <taxon>Bacteria</taxon>
        <taxon>Bacillati</taxon>
        <taxon>Actinomycetota</taxon>
        <taxon>Actinomycetes</taxon>
        <taxon>Kitasatosporales</taxon>
        <taxon>Streptomycetaceae</taxon>
        <taxon>Streptomyces</taxon>
    </lineage>
</organism>
<feature type="non-terminal residue" evidence="1">
    <location>
        <position position="1"/>
    </location>
</feature>
<evidence type="ECO:0000313" key="1">
    <source>
        <dbReference type="EMBL" id="NEE09001.1"/>
    </source>
</evidence>
<reference evidence="1" key="1">
    <citation type="submission" date="2020-01" db="EMBL/GenBank/DDBJ databases">
        <title>Insect and environment-associated Actinomycetes.</title>
        <authorList>
            <person name="Currrie C."/>
            <person name="Chevrette M."/>
            <person name="Carlson C."/>
            <person name="Stubbendieck R."/>
            <person name="Wendt-Pienkowski E."/>
        </authorList>
    </citation>
    <scope>NUCLEOTIDE SEQUENCE</scope>
    <source>
        <strain evidence="1">SID7499</strain>
    </source>
</reference>
<accession>A0A6G3WU30</accession>
<name>A0A6G3WU30_9ACTN</name>
<dbReference type="NCBIfam" id="NF038047">
    <property type="entry name" value="not_Tcp10"/>
    <property type="match status" value="1"/>
</dbReference>
<dbReference type="InterPro" id="IPR036689">
    <property type="entry name" value="ESAT-6-like_sf"/>
</dbReference>
<proteinExistence type="predicted"/>
<comment type="caution">
    <text evidence="1">The sequence shown here is derived from an EMBL/GenBank/DDBJ whole genome shotgun (WGS) entry which is preliminary data.</text>
</comment>
<feature type="non-terminal residue" evidence="1">
    <location>
        <position position="81"/>
    </location>
</feature>
<sequence length="81" mass="9030">AVELTSFVATGESFDRAAQFFKDKVVILKDWEDRFSREDASWKGEAADVFRDLLKKVHDNYEGYLETFGASSNADDASGTG</sequence>